<name>A0A1A9I4I6_9BACT</name>
<sequence length="423" mass="46932">MYCCNLLKKTTATETRWYIDGIEYITNSTTPSPAIDLLQTAEGVARRSGTTYNYEYFLKDHLGNTRIVFNKAGTVLQQTDYYPFGMSFSKQPYLPNKYLYNGKEQQQELGGTDGGQYDYGAGFYDPVIGRWHVVDPTSDKMRRHSPYNFAFDNPIRFVDPDGMSPTDWYQNQKTGQYIWLNTSGNQKGYTHVNSNTILRSYDYRTNETLATYQLRENGSVMRGDGELFGNGETVSMLGGTEIRTGDAVFKQSYLSGVEINGAVTADLGVGTSSLNNWNGSSIGGGNISGGQGTLVGWEGKLGNENSGEFTLLGKNISTGVRTEGTGGFSLNAKEFGISKETFKETTSLGQVNNISKRSFSAYGFTIEFTNNSNGYSKSEFKYELNSFWNIVLGGKVGVSIPIITQEAYLINSLYDSIEIYIYH</sequence>
<evidence type="ECO:0000313" key="1">
    <source>
        <dbReference type="EMBL" id="ANH81959.1"/>
    </source>
</evidence>
<gene>
    <name evidence="1" type="ORF">A8C56_14160</name>
</gene>
<protein>
    <recommendedName>
        <fullName evidence="3">RHS repeat-associated core domain-containing protein</fullName>
    </recommendedName>
</protein>
<dbReference type="Gene3D" id="2.180.10.10">
    <property type="entry name" value="RHS repeat-associated core"/>
    <property type="match status" value="1"/>
</dbReference>
<dbReference type="Proteomes" id="UP000077667">
    <property type="component" value="Chromosome"/>
</dbReference>
<proteinExistence type="predicted"/>
<dbReference type="PANTHER" id="PTHR32305">
    <property type="match status" value="1"/>
</dbReference>
<dbReference type="InterPro" id="IPR022385">
    <property type="entry name" value="Rhs_assc_core"/>
</dbReference>
<dbReference type="NCBIfam" id="TIGR03696">
    <property type="entry name" value="Rhs_assc_core"/>
    <property type="match status" value="1"/>
</dbReference>
<keyword evidence="2" id="KW-1185">Reference proteome</keyword>
<accession>A0A1A9I4I6</accession>
<dbReference type="STRING" id="1176587.A8C56_14160"/>
<dbReference type="PANTHER" id="PTHR32305:SF15">
    <property type="entry name" value="PROTEIN RHSA-RELATED"/>
    <property type="match status" value="1"/>
</dbReference>
<reference evidence="1 2" key="1">
    <citation type="submission" date="2016-05" db="EMBL/GenBank/DDBJ databases">
        <title>Niabella ginsenosidivorans BS26 whole genome sequencing.</title>
        <authorList>
            <person name="Im W.T."/>
            <person name="Siddiqi M.Z."/>
        </authorList>
    </citation>
    <scope>NUCLEOTIDE SEQUENCE [LARGE SCALE GENOMIC DNA]</scope>
    <source>
        <strain evidence="1 2">BS26</strain>
    </source>
</reference>
<dbReference type="AlphaFoldDB" id="A0A1A9I4I6"/>
<dbReference type="InterPro" id="IPR050708">
    <property type="entry name" value="T6SS_VgrG/RHS"/>
</dbReference>
<dbReference type="KEGG" id="nia:A8C56_14160"/>
<evidence type="ECO:0008006" key="3">
    <source>
        <dbReference type="Google" id="ProtNLM"/>
    </source>
</evidence>
<dbReference type="EMBL" id="CP015772">
    <property type="protein sequence ID" value="ANH81959.1"/>
    <property type="molecule type" value="Genomic_DNA"/>
</dbReference>
<organism evidence="1 2">
    <name type="scientific">Niabella ginsenosidivorans</name>
    <dbReference type="NCBI Taxonomy" id="1176587"/>
    <lineage>
        <taxon>Bacteria</taxon>
        <taxon>Pseudomonadati</taxon>
        <taxon>Bacteroidota</taxon>
        <taxon>Chitinophagia</taxon>
        <taxon>Chitinophagales</taxon>
        <taxon>Chitinophagaceae</taxon>
        <taxon>Niabella</taxon>
    </lineage>
</organism>
<evidence type="ECO:0000313" key="2">
    <source>
        <dbReference type="Proteomes" id="UP000077667"/>
    </source>
</evidence>